<reference evidence="3 4" key="1">
    <citation type="submission" date="2024-09" db="EMBL/GenBank/DDBJ databases">
        <title>T2T genomes of carrot and Alternaria dauci and their utility for understanding host-pathogen interaction during carrot leaf blight disease.</title>
        <authorList>
            <person name="Liu W."/>
            <person name="Xu S."/>
            <person name="Ou C."/>
            <person name="Liu X."/>
            <person name="Zhuang F."/>
            <person name="Deng X.W."/>
        </authorList>
    </citation>
    <scope>NUCLEOTIDE SEQUENCE [LARGE SCALE GENOMIC DNA]</scope>
    <source>
        <strain evidence="3 4">A2016</strain>
    </source>
</reference>
<dbReference type="GeneID" id="96083989"/>
<name>A0ABR3UTK6_9PLEO</name>
<keyword evidence="4" id="KW-1185">Reference proteome</keyword>
<dbReference type="EMBL" id="JBHGVX010000002">
    <property type="protein sequence ID" value="KAL1799630.1"/>
    <property type="molecule type" value="Genomic_DNA"/>
</dbReference>
<evidence type="ECO:0000313" key="4">
    <source>
        <dbReference type="Proteomes" id="UP001578633"/>
    </source>
</evidence>
<feature type="chain" id="PRO_5045791563" description="Gpi anchored protein" evidence="2">
    <location>
        <begin position="19"/>
        <end position="200"/>
    </location>
</feature>
<evidence type="ECO:0000256" key="2">
    <source>
        <dbReference type="SAM" id="SignalP"/>
    </source>
</evidence>
<evidence type="ECO:0000256" key="1">
    <source>
        <dbReference type="SAM" id="MobiDB-lite"/>
    </source>
</evidence>
<comment type="caution">
    <text evidence="3">The sequence shown here is derived from an EMBL/GenBank/DDBJ whole genome shotgun (WGS) entry which is preliminary data.</text>
</comment>
<proteinExistence type="predicted"/>
<organism evidence="3 4">
    <name type="scientific">Alternaria dauci</name>
    <dbReference type="NCBI Taxonomy" id="48095"/>
    <lineage>
        <taxon>Eukaryota</taxon>
        <taxon>Fungi</taxon>
        <taxon>Dikarya</taxon>
        <taxon>Ascomycota</taxon>
        <taxon>Pezizomycotina</taxon>
        <taxon>Dothideomycetes</taxon>
        <taxon>Pleosporomycetidae</taxon>
        <taxon>Pleosporales</taxon>
        <taxon>Pleosporineae</taxon>
        <taxon>Pleosporaceae</taxon>
        <taxon>Alternaria</taxon>
        <taxon>Alternaria sect. Porri</taxon>
    </lineage>
</organism>
<accession>A0ABR3UTK6</accession>
<evidence type="ECO:0000313" key="3">
    <source>
        <dbReference type="EMBL" id="KAL1799630.1"/>
    </source>
</evidence>
<feature type="region of interest" description="Disordered" evidence="1">
    <location>
        <begin position="156"/>
        <end position="175"/>
    </location>
</feature>
<protein>
    <recommendedName>
        <fullName evidence="5">Gpi anchored protein</fullName>
    </recommendedName>
</protein>
<gene>
    <name evidence="3" type="ORF">ACET3X_003667</name>
</gene>
<dbReference type="RefSeq" id="XP_069310214.1">
    <property type="nucleotide sequence ID" value="XM_069448967.1"/>
</dbReference>
<sequence>MHFQKLAIVFALSAIGLAQDVDNDDIPTQCRDVCASVVTLTRDCDNRNNDDLAERQCVCSAQNANTIIPLCAACVIQNGGELDNDVSDVVRDCSFTSTSYNPTAASTAPPAVASGTSVASSVTSLVSVTSAASNASSAAPTASVSRTVSGTSAASNAASATSGTGGAGGAQQTTNAAPAPTMAAAAIGLGGVLGIAGLLL</sequence>
<dbReference type="Proteomes" id="UP001578633">
    <property type="component" value="Chromosome 2"/>
</dbReference>
<feature type="signal peptide" evidence="2">
    <location>
        <begin position="1"/>
        <end position="18"/>
    </location>
</feature>
<evidence type="ECO:0008006" key="5">
    <source>
        <dbReference type="Google" id="ProtNLM"/>
    </source>
</evidence>
<keyword evidence="2" id="KW-0732">Signal</keyword>